<organism evidence="2 3">
    <name type="scientific">Flammeovirga aprica JL-4</name>
    <dbReference type="NCBI Taxonomy" id="694437"/>
    <lineage>
        <taxon>Bacteria</taxon>
        <taxon>Pseudomonadati</taxon>
        <taxon>Bacteroidota</taxon>
        <taxon>Cytophagia</taxon>
        <taxon>Cytophagales</taxon>
        <taxon>Flammeovirgaceae</taxon>
        <taxon>Flammeovirga</taxon>
    </lineage>
</organism>
<feature type="domain" description="Pvc16 N-terminal" evidence="1">
    <location>
        <begin position="67"/>
        <end position="162"/>
    </location>
</feature>
<name>A0A7X9XB39_9BACT</name>
<dbReference type="AlphaFoldDB" id="A0A7X9XB39"/>
<dbReference type="Proteomes" id="UP000576082">
    <property type="component" value="Unassembled WGS sequence"/>
</dbReference>
<sequence length="172" mass="18954">MISILTEFLQNELIDLISTSGKNVKVHVGPIIGAEGEVQIVNAAGESLLLINLINLSEEIYGTVKMQPNATTLNLKYMFSVSNSENHLEALSILSDVISYFTNHHTFTPDNGPGIEGLRQMNFKMYNMEDKDLSGVFISMGMKKIPSVFYECRMVTIKNATTSPMSGSLAGW</sequence>
<dbReference type="EMBL" id="JABANE010000059">
    <property type="protein sequence ID" value="NME70259.1"/>
    <property type="molecule type" value="Genomic_DNA"/>
</dbReference>
<protein>
    <submittedName>
        <fullName evidence="2">DUF4255 domain-containing protein</fullName>
    </submittedName>
</protein>
<accession>A0A7X9XB39</accession>
<keyword evidence="3" id="KW-1185">Reference proteome</keyword>
<reference evidence="2 3" key="1">
    <citation type="submission" date="2020-04" db="EMBL/GenBank/DDBJ databases">
        <title>Flammeovirga sp. SR4, a novel species isolated from seawater.</title>
        <authorList>
            <person name="Wang X."/>
        </authorList>
    </citation>
    <scope>NUCLEOTIDE SEQUENCE [LARGE SCALE GENOMIC DNA]</scope>
    <source>
        <strain evidence="2 3">ATCC 23126</strain>
    </source>
</reference>
<evidence type="ECO:0000313" key="3">
    <source>
        <dbReference type="Proteomes" id="UP000576082"/>
    </source>
</evidence>
<dbReference type="RefSeq" id="WP_169658500.1">
    <property type="nucleotide sequence ID" value="NZ_JABANE010000059.1"/>
</dbReference>
<dbReference type="Pfam" id="PF14065">
    <property type="entry name" value="Pvc16_N"/>
    <property type="match status" value="1"/>
</dbReference>
<evidence type="ECO:0000259" key="1">
    <source>
        <dbReference type="Pfam" id="PF14065"/>
    </source>
</evidence>
<comment type="caution">
    <text evidence="2">The sequence shown here is derived from an EMBL/GenBank/DDBJ whole genome shotgun (WGS) entry which is preliminary data.</text>
</comment>
<gene>
    <name evidence="2" type="ORF">HHU12_19945</name>
</gene>
<evidence type="ECO:0000313" key="2">
    <source>
        <dbReference type="EMBL" id="NME70259.1"/>
    </source>
</evidence>
<dbReference type="InterPro" id="IPR025351">
    <property type="entry name" value="Pvc16_N"/>
</dbReference>
<proteinExistence type="predicted"/>